<evidence type="ECO:0000313" key="2">
    <source>
        <dbReference type="EMBL" id="KIP01445.1"/>
    </source>
</evidence>
<gene>
    <name evidence="2" type="ORF">PHLGIDRAFT_355918</name>
</gene>
<reference evidence="2 3" key="1">
    <citation type="journal article" date="2014" name="PLoS Genet.">
        <title>Analysis of the Phlebiopsis gigantea genome, transcriptome and secretome provides insight into its pioneer colonization strategies of wood.</title>
        <authorList>
            <person name="Hori C."/>
            <person name="Ishida T."/>
            <person name="Igarashi K."/>
            <person name="Samejima M."/>
            <person name="Suzuki H."/>
            <person name="Master E."/>
            <person name="Ferreira P."/>
            <person name="Ruiz-Duenas F.J."/>
            <person name="Held B."/>
            <person name="Canessa P."/>
            <person name="Larrondo L.F."/>
            <person name="Schmoll M."/>
            <person name="Druzhinina I.S."/>
            <person name="Kubicek C.P."/>
            <person name="Gaskell J.A."/>
            <person name="Kersten P."/>
            <person name="St John F."/>
            <person name="Glasner J."/>
            <person name="Sabat G."/>
            <person name="Splinter BonDurant S."/>
            <person name="Syed K."/>
            <person name="Yadav J."/>
            <person name="Mgbeahuruike A.C."/>
            <person name="Kovalchuk A."/>
            <person name="Asiegbu F.O."/>
            <person name="Lackner G."/>
            <person name="Hoffmeister D."/>
            <person name="Rencoret J."/>
            <person name="Gutierrez A."/>
            <person name="Sun H."/>
            <person name="Lindquist E."/>
            <person name="Barry K."/>
            <person name="Riley R."/>
            <person name="Grigoriev I.V."/>
            <person name="Henrissat B."/>
            <person name="Kues U."/>
            <person name="Berka R.M."/>
            <person name="Martinez A.T."/>
            <person name="Covert S.F."/>
            <person name="Blanchette R.A."/>
            <person name="Cullen D."/>
        </authorList>
    </citation>
    <scope>NUCLEOTIDE SEQUENCE [LARGE SCALE GENOMIC DNA]</scope>
    <source>
        <strain evidence="2 3">11061_1 CR5-6</strain>
    </source>
</reference>
<dbReference type="EMBL" id="KN840789">
    <property type="protein sequence ID" value="KIP01445.1"/>
    <property type="molecule type" value="Genomic_DNA"/>
</dbReference>
<feature type="compositionally biased region" description="Basic and acidic residues" evidence="1">
    <location>
        <begin position="205"/>
        <end position="219"/>
    </location>
</feature>
<feature type="compositionally biased region" description="Basic and acidic residues" evidence="1">
    <location>
        <begin position="67"/>
        <end position="77"/>
    </location>
</feature>
<evidence type="ECO:0000313" key="3">
    <source>
        <dbReference type="Proteomes" id="UP000053257"/>
    </source>
</evidence>
<name>A0A0C3S1Q1_PHLG1</name>
<dbReference type="Proteomes" id="UP000053257">
    <property type="component" value="Unassembled WGS sequence"/>
</dbReference>
<keyword evidence="3" id="KW-1185">Reference proteome</keyword>
<protein>
    <submittedName>
        <fullName evidence="2">Uncharacterized protein</fullName>
    </submittedName>
</protein>
<feature type="region of interest" description="Disordered" evidence="1">
    <location>
        <begin position="205"/>
        <end position="226"/>
    </location>
</feature>
<feature type="region of interest" description="Disordered" evidence="1">
    <location>
        <begin position="67"/>
        <end position="104"/>
    </location>
</feature>
<accession>A0A0C3S1Q1</accession>
<dbReference type="HOGENOM" id="CLU_1225165_0_0_1"/>
<sequence>MTKTRSGANVKWTVDSTPSTNSKHDRSWDGTAEAQCRRRRAVGWDCQHPSVARMHRWIQGSSVSADTKLERTKEHHSGTCVQTHDRRRAAGAVSDGQPQTNATEHVRRLWKSNTAPVWSAKASVRRHHGGHQRVDTVSHHGRRWARMRYWIVNVDPEREYMKTLPRLHARRGPARHGLDKQAANCGGHQRRSMLAETSEALTKKVDDGPARCTSNEDRCTMAAAHR</sequence>
<dbReference type="AlphaFoldDB" id="A0A0C3S1Q1"/>
<feature type="region of interest" description="Disordered" evidence="1">
    <location>
        <begin position="1"/>
        <end position="31"/>
    </location>
</feature>
<proteinExistence type="predicted"/>
<evidence type="ECO:0000256" key="1">
    <source>
        <dbReference type="SAM" id="MobiDB-lite"/>
    </source>
</evidence>
<organism evidence="2 3">
    <name type="scientific">Phlebiopsis gigantea (strain 11061_1 CR5-6)</name>
    <name type="common">White-rot fungus</name>
    <name type="synonym">Peniophora gigantea</name>
    <dbReference type="NCBI Taxonomy" id="745531"/>
    <lineage>
        <taxon>Eukaryota</taxon>
        <taxon>Fungi</taxon>
        <taxon>Dikarya</taxon>
        <taxon>Basidiomycota</taxon>
        <taxon>Agaricomycotina</taxon>
        <taxon>Agaricomycetes</taxon>
        <taxon>Polyporales</taxon>
        <taxon>Phanerochaetaceae</taxon>
        <taxon>Phlebiopsis</taxon>
    </lineage>
</organism>